<dbReference type="EMBL" id="QKKF02009095">
    <property type="protein sequence ID" value="RZF45481.1"/>
    <property type="molecule type" value="Genomic_DNA"/>
</dbReference>
<dbReference type="EC" id="2.1.1.216" evidence="7"/>
<evidence type="ECO:0000256" key="4">
    <source>
        <dbReference type="ARBA" id="ARBA00022691"/>
    </source>
</evidence>
<keyword evidence="5 10" id="KW-0819">tRNA processing</keyword>
<comment type="caution">
    <text evidence="12">The sequence shown here is derived from an EMBL/GenBank/DDBJ whole genome shotgun (WGS) entry which is preliminary data.</text>
</comment>
<dbReference type="PANTHER" id="PTHR10631">
    <property type="entry name" value="N 2 ,N 2 -DIMETHYLGUANOSINE TRNA METHYLTRANSFERASE"/>
    <property type="match status" value="1"/>
</dbReference>
<gene>
    <name evidence="12" type="ORF">LSTR_LSTR009352</name>
</gene>
<dbReference type="STRING" id="195883.A0A482XJM5"/>
<evidence type="ECO:0000313" key="12">
    <source>
        <dbReference type="EMBL" id="RZF45481.1"/>
    </source>
</evidence>
<evidence type="ECO:0000256" key="5">
    <source>
        <dbReference type="ARBA" id="ARBA00022694"/>
    </source>
</evidence>
<dbReference type="FunFam" id="3.40.50.150:FF:000051">
    <property type="entry name" value="tRNA (guanine(26)-N(2))-dimethyltransferase"/>
    <property type="match status" value="1"/>
</dbReference>
<dbReference type="SUPFAM" id="SSF53335">
    <property type="entry name" value="S-adenosyl-L-methionine-dependent methyltransferases"/>
    <property type="match status" value="1"/>
</dbReference>
<keyword evidence="13" id="KW-1185">Reference proteome</keyword>
<accession>A0A482XJM5</accession>
<dbReference type="AlphaFoldDB" id="A0A482XJM5"/>
<dbReference type="Gene3D" id="3.40.50.150">
    <property type="entry name" value="Vaccinia Virus protein VP39"/>
    <property type="match status" value="2"/>
</dbReference>
<keyword evidence="4 10" id="KW-0949">S-adenosyl-L-methionine</keyword>
<evidence type="ECO:0000256" key="11">
    <source>
        <dbReference type="SAM" id="MobiDB-lite"/>
    </source>
</evidence>
<dbReference type="Gene3D" id="3.30.56.70">
    <property type="entry name" value="N2,N2-dimethylguanosine tRNA methyltransferase, C-terminal domain"/>
    <property type="match status" value="1"/>
</dbReference>
<dbReference type="FunCoup" id="A0A482XJM5">
    <property type="interactions" value="2250"/>
</dbReference>
<dbReference type="NCBIfam" id="TIGR00308">
    <property type="entry name" value="TRM1"/>
    <property type="match status" value="1"/>
</dbReference>
<reference evidence="12 13" key="1">
    <citation type="journal article" date="2017" name="Gigascience">
        <title>Genome sequence of the small brown planthopper, Laodelphax striatellus.</title>
        <authorList>
            <person name="Zhu J."/>
            <person name="Jiang F."/>
            <person name="Wang X."/>
            <person name="Yang P."/>
            <person name="Bao Y."/>
            <person name="Zhao W."/>
            <person name="Wang W."/>
            <person name="Lu H."/>
            <person name="Wang Q."/>
            <person name="Cui N."/>
            <person name="Li J."/>
            <person name="Chen X."/>
            <person name="Luo L."/>
            <person name="Yu J."/>
            <person name="Kang L."/>
            <person name="Cui F."/>
        </authorList>
    </citation>
    <scope>NUCLEOTIDE SEQUENCE [LARGE SCALE GENOMIC DNA]</scope>
    <source>
        <strain evidence="12">Lst14</strain>
    </source>
</reference>
<comment type="catalytic activity">
    <reaction evidence="8">
        <text>guanosine(26) in tRNA + 2 S-adenosyl-L-methionine = N(2)-dimethylguanosine(26) in tRNA + 2 S-adenosyl-L-homocysteine + 2 H(+)</text>
        <dbReference type="Rhea" id="RHEA:43140"/>
        <dbReference type="Rhea" id="RHEA-COMP:10359"/>
        <dbReference type="Rhea" id="RHEA-COMP:10360"/>
        <dbReference type="ChEBI" id="CHEBI:15378"/>
        <dbReference type="ChEBI" id="CHEBI:57856"/>
        <dbReference type="ChEBI" id="CHEBI:59789"/>
        <dbReference type="ChEBI" id="CHEBI:74269"/>
        <dbReference type="ChEBI" id="CHEBI:74513"/>
        <dbReference type="EC" id="2.1.1.216"/>
    </reaction>
</comment>
<feature type="compositionally biased region" description="Basic and acidic residues" evidence="11">
    <location>
        <begin position="816"/>
        <end position="829"/>
    </location>
</feature>
<dbReference type="InterPro" id="IPR002905">
    <property type="entry name" value="Trm1"/>
</dbReference>
<proteinExistence type="inferred from homology"/>
<protein>
    <recommendedName>
        <fullName evidence="9">tRNA (guanine(26)-N(2))-dimethyltransferase</fullName>
        <ecNumber evidence="7">2.1.1.216</ecNumber>
    </recommendedName>
</protein>
<evidence type="ECO:0000256" key="7">
    <source>
        <dbReference type="ARBA" id="ARBA00039099"/>
    </source>
</evidence>
<comment type="similarity">
    <text evidence="10">Belongs to the class I-like SAM-binding methyltransferase superfamily. Trm1 family.</text>
</comment>
<keyword evidence="3 10" id="KW-0808">Transferase</keyword>
<dbReference type="Proteomes" id="UP000291343">
    <property type="component" value="Unassembled WGS sequence"/>
</dbReference>
<dbReference type="GO" id="GO:0160104">
    <property type="term" value="F:tRNA (guanine(26)-N2)-dimethyltransferase activity"/>
    <property type="evidence" value="ECO:0007669"/>
    <property type="project" value="UniProtKB-EC"/>
</dbReference>
<feature type="region of interest" description="Disordered" evidence="11">
    <location>
        <begin position="812"/>
        <end position="868"/>
    </location>
</feature>
<dbReference type="InterPro" id="IPR042296">
    <property type="entry name" value="tRNA_met_Trm1_C"/>
</dbReference>
<dbReference type="OrthoDB" id="6349953at2759"/>
<evidence type="ECO:0000256" key="10">
    <source>
        <dbReference type="PROSITE-ProRule" id="PRU00958"/>
    </source>
</evidence>
<name>A0A482XJM5_LAOST</name>
<dbReference type="InParanoid" id="A0A482XJM5"/>
<dbReference type="GO" id="GO:0000049">
    <property type="term" value="F:tRNA binding"/>
    <property type="evidence" value="ECO:0007669"/>
    <property type="project" value="UniProtKB-UniRule"/>
</dbReference>
<evidence type="ECO:0000256" key="8">
    <source>
        <dbReference type="ARBA" id="ARBA00051897"/>
    </source>
</evidence>
<keyword evidence="1 10" id="KW-0820">tRNA-binding</keyword>
<evidence type="ECO:0000256" key="6">
    <source>
        <dbReference type="ARBA" id="ARBA00022884"/>
    </source>
</evidence>
<keyword evidence="2 10" id="KW-0489">Methyltransferase</keyword>
<dbReference type="CDD" id="cd02440">
    <property type="entry name" value="AdoMet_MTases"/>
    <property type="match status" value="1"/>
</dbReference>
<dbReference type="InterPro" id="IPR029063">
    <property type="entry name" value="SAM-dependent_MTases_sf"/>
</dbReference>
<evidence type="ECO:0000256" key="9">
    <source>
        <dbReference type="ARBA" id="ARBA00074266"/>
    </source>
</evidence>
<evidence type="ECO:0000256" key="3">
    <source>
        <dbReference type="ARBA" id="ARBA00022679"/>
    </source>
</evidence>
<dbReference type="GO" id="GO:0005634">
    <property type="term" value="C:nucleus"/>
    <property type="evidence" value="ECO:0007669"/>
    <property type="project" value="TreeGrafter"/>
</dbReference>
<evidence type="ECO:0000256" key="1">
    <source>
        <dbReference type="ARBA" id="ARBA00022555"/>
    </source>
</evidence>
<dbReference type="GO" id="GO:0002940">
    <property type="term" value="P:tRNA N2-guanine methylation"/>
    <property type="evidence" value="ECO:0007669"/>
    <property type="project" value="TreeGrafter"/>
</dbReference>
<dbReference type="PROSITE" id="PS51626">
    <property type="entry name" value="SAM_MT_TRM1"/>
    <property type="match status" value="1"/>
</dbReference>
<dbReference type="Pfam" id="PF02005">
    <property type="entry name" value="TRM"/>
    <property type="match status" value="2"/>
</dbReference>
<feature type="region of interest" description="Disordered" evidence="11">
    <location>
        <begin position="368"/>
        <end position="398"/>
    </location>
</feature>
<dbReference type="FunFam" id="3.30.56.70:FF:000001">
    <property type="entry name" value="tRNA (guanine(26)-N(2))-dimethyltransferase"/>
    <property type="match status" value="1"/>
</dbReference>
<sequence length="868" mass="97738">MSNNCDDSSSEKELVTIEEGKARIVNFSKGVFYNPVQEFNRDLSVAAISVFSEENYKLKNVSSDNLKHDLFQKGMANKKVVGSYYPLSEHGLSLNKLEELLRETNFFKRPETSNYNYSWNIEWLPNPKINTHYSLIEKLLAASDFFEVLVKPVRRKHSRESAPVSNRIKNSDRKHQKHLKVYLMLLDVAALTKNSGNKIISSSNSNDKVLDNKAYTMIGGTTENLEIRIIQSPTEYPESIDNENTPLGEVKTSEMEKTSDLNMCISIRNNNKVIARKRFCIVGTRAYKIKFVKKDFLSGQSTSRQVDETSKSEEDEVAGADSNGIQIVLDKPQSLVFEIDKHLNNEEFEDTDIIIQQINGKHLVDYSETDEVKKEEQENSTKPQKSSEETNEISKDDIENSFVFADRKPAGDKHEDGITILEALSASGLRSIRYAKEVPGVKQIFANDISNAAVESIKKNVTCNKVEHLVTTSNVNAISHVYEEKFDVVDLDPYGSASQFLNAAIENLKDGGFLLVTCTDMAVLAGNVPEACYAKYGAMPLRTSACHEMAIRMVLNCIQEHAADYNKYIVPLLSISADFYIRVFVKLYSFDKIEKVTKNGTSLVYQCTGCHTLRLSEQTILNNPVTGRTPVSEVLGRLCSHCGKRIVVGGPIWSKPIHDLDFVGKMLSVVKSQPFNTMKRMEGMLKLILEELNDVPLYYTVESLCSKVHCEVLAQVVFHSALLNAGYNVTLSHCAPNSLKTNAPALVIWDILRCWVETHPVSKKRLVEGSVALALLQKKPLIKADFTVNPKAISELKINKVLRYQQNPQPFWGPGCRDRTNYPSDEMKNKRQMNQNKRNKNKKKMKVDDTSSLVIKTTPSDNEDSSSE</sequence>
<keyword evidence="6 10" id="KW-0694">RNA-binding</keyword>
<evidence type="ECO:0000256" key="2">
    <source>
        <dbReference type="ARBA" id="ARBA00022603"/>
    </source>
</evidence>
<evidence type="ECO:0000313" key="13">
    <source>
        <dbReference type="Proteomes" id="UP000291343"/>
    </source>
</evidence>
<organism evidence="12 13">
    <name type="scientific">Laodelphax striatellus</name>
    <name type="common">Small brown planthopper</name>
    <name type="synonym">Delphax striatella</name>
    <dbReference type="NCBI Taxonomy" id="195883"/>
    <lineage>
        <taxon>Eukaryota</taxon>
        <taxon>Metazoa</taxon>
        <taxon>Ecdysozoa</taxon>
        <taxon>Arthropoda</taxon>
        <taxon>Hexapoda</taxon>
        <taxon>Insecta</taxon>
        <taxon>Pterygota</taxon>
        <taxon>Neoptera</taxon>
        <taxon>Paraneoptera</taxon>
        <taxon>Hemiptera</taxon>
        <taxon>Auchenorrhyncha</taxon>
        <taxon>Fulgoroidea</taxon>
        <taxon>Delphacidae</taxon>
        <taxon>Criomorphinae</taxon>
        <taxon>Laodelphax</taxon>
    </lineage>
</organism>
<feature type="compositionally biased region" description="Polar residues" evidence="11">
    <location>
        <begin position="850"/>
        <end position="860"/>
    </location>
</feature>
<dbReference type="PANTHER" id="PTHR10631:SF3">
    <property type="entry name" value="TRNA (GUANINE(26)-N(2))-DIMETHYLTRANSFERASE"/>
    <property type="match status" value="1"/>
</dbReference>
<dbReference type="SMR" id="A0A482XJM5"/>